<reference evidence="2 3" key="1">
    <citation type="journal article" date="2019" name="Commun. Biol.">
        <title>The bagworm genome reveals a unique fibroin gene that provides high tensile strength.</title>
        <authorList>
            <person name="Kono N."/>
            <person name="Nakamura H."/>
            <person name="Ohtoshi R."/>
            <person name="Tomita M."/>
            <person name="Numata K."/>
            <person name="Arakawa K."/>
        </authorList>
    </citation>
    <scope>NUCLEOTIDE SEQUENCE [LARGE SCALE GENOMIC DNA]</scope>
</reference>
<accession>A0A4C1WM46</accession>
<feature type="region of interest" description="Disordered" evidence="1">
    <location>
        <begin position="43"/>
        <end position="72"/>
    </location>
</feature>
<evidence type="ECO:0000256" key="1">
    <source>
        <dbReference type="SAM" id="MobiDB-lite"/>
    </source>
</evidence>
<feature type="compositionally biased region" description="Basic residues" evidence="1">
    <location>
        <begin position="51"/>
        <end position="62"/>
    </location>
</feature>
<comment type="caution">
    <text evidence="2">The sequence shown here is derived from an EMBL/GenBank/DDBJ whole genome shotgun (WGS) entry which is preliminary data.</text>
</comment>
<proteinExistence type="predicted"/>
<dbReference type="EMBL" id="BGZK01000605">
    <property type="protein sequence ID" value="GBP52526.1"/>
    <property type="molecule type" value="Genomic_DNA"/>
</dbReference>
<gene>
    <name evidence="2" type="ORF">EVAR_39048_1</name>
</gene>
<feature type="region of interest" description="Disordered" evidence="1">
    <location>
        <begin position="110"/>
        <end position="134"/>
    </location>
</feature>
<dbReference type="Proteomes" id="UP000299102">
    <property type="component" value="Unassembled WGS sequence"/>
</dbReference>
<keyword evidence="3" id="KW-1185">Reference proteome</keyword>
<dbReference type="AlphaFoldDB" id="A0A4C1WM46"/>
<organism evidence="2 3">
    <name type="scientific">Eumeta variegata</name>
    <name type="common">Bagworm moth</name>
    <name type="synonym">Eumeta japonica</name>
    <dbReference type="NCBI Taxonomy" id="151549"/>
    <lineage>
        <taxon>Eukaryota</taxon>
        <taxon>Metazoa</taxon>
        <taxon>Ecdysozoa</taxon>
        <taxon>Arthropoda</taxon>
        <taxon>Hexapoda</taxon>
        <taxon>Insecta</taxon>
        <taxon>Pterygota</taxon>
        <taxon>Neoptera</taxon>
        <taxon>Endopterygota</taxon>
        <taxon>Lepidoptera</taxon>
        <taxon>Glossata</taxon>
        <taxon>Ditrysia</taxon>
        <taxon>Tineoidea</taxon>
        <taxon>Psychidae</taxon>
        <taxon>Oiketicinae</taxon>
        <taxon>Eumeta</taxon>
    </lineage>
</organism>
<sequence>MYFEFSMFNSFREEWLKIETEKDGRTAPSPANKQTVASPGVIRGINSLGFGKRRKRARKHRHGDLFGPQPCPGDDALAQCTGKGCRVPTRSEFRNVALKKSNFSRTRPLRVPSRAFDSPDARRGRRRFRAREPRRAIPSLRSDAGRCSVRARAV</sequence>
<name>A0A4C1WM46_EUMVA</name>
<evidence type="ECO:0000313" key="2">
    <source>
        <dbReference type="EMBL" id="GBP52526.1"/>
    </source>
</evidence>
<protein>
    <submittedName>
        <fullName evidence="2">Uncharacterized protein</fullName>
    </submittedName>
</protein>
<evidence type="ECO:0000313" key="3">
    <source>
        <dbReference type="Proteomes" id="UP000299102"/>
    </source>
</evidence>